<evidence type="ECO:0000313" key="1">
    <source>
        <dbReference type="EMBL" id="MCD7446658.1"/>
    </source>
</evidence>
<proteinExistence type="predicted"/>
<gene>
    <name evidence="1" type="ORF">HAX54_013333</name>
</gene>
<evidence type="ECO:0000313" key="2">
    <source>
        <dbReference type="Proteomes" id="UP000823775"/>
    </source>
</evidence>
<feature type="non-terminal residue" evidence="1">
    <location>
        <position position="1"/>
    </location>
</feature>
<dbReference type="EMBL" id="JACEIK010000018">
    <property type="protein sequence ID" value="MCD7446658.1"/>
    <property type="molecule type" value="Genomic_DNA"/>
</dbReference>
<dbReference type="Proteomes" id="UP000823775">
    <property type="component" value="Unassembled WGS sequence"/>
</dbReference>
<protein>
    <submittedName>
        <fullName evidence="1">Uncharacterized protein</fullName>
    </submittedName>
</protein>
<reference evidence="1 2" key="1">
    <citation type="journal article" date="2021" name="BMC Genomics">
        <title>Datura genome reveals duplications of psychoactive alkaloid biosynthetic genes and high mutation rate following tissue culture.</title>
        <authorList>
            <person name="Rajewski A."/>
            <person name="Carter-House D."/>
            <person name="Stajich J."/>
            <person name="Litt A."/>
        </authorList>
    </citation>
    <scope>NUCLEOTIDE SEQUENCE [LARGE SCALE GENOMIC DNA]</scope>
    <source>
        <strain evidence="1">AR-01</strain>
    </source>
</reference>
<comment type="caution">
    <text evidence="1">The sequence shown here is derived from an EMBL/GenBank/DDBJ whole genome shotgun (WGS) entry which is preliminary data.</text>
</comment>
<keyword evidence="2" id="KW-1185">Reference proteome</keyword>
<name>A0ABS8RIL7_DATST</name>
<sequence length="135" mass="14689">ETIFGRLITLAASPEESAASKAAVRLPTRWKESCCACAVALKEGCRAPHITLNVLRIARSIAPILGRLAPACTTFLLPRRACCSARTRLPHAAYAILVRLVTSSFDFHVVHSNFITCIPKASSIFKFINLSPKNI</sequence>
<accession>A0ABS8RIL7</accession>
<organism evidence="1 2">
    <name type="scientific">Datura stramonium</name>
    <name type="common">Jimsonweed</name>
    <name type="synonym">Common thornapple</name>
    <dbReference type="NCBI Taxonomy" id="4076"/>
    <lineage>
        <taxon>Eukaryota</taxon>
        <taxon>Viridiplantae</taxon>
        <taxon>Streptophyta</taxon>
        <taxon>Embryophyta</taxon>
        <taxon>Tracheophyta</taxon>
        <taxon>Spermatophyta</taxon>
        <taxon>Magnoliopsida</taxon>
        <taxon>eudicotyledons</taxon>
        <taxon>Gunneridae</taxon>
        <taxon>Pentapetalae</taxon>
        <taxon>asterids</taxon>
        <taxon>lamiids</taxon>
        <taxon>Solanales</taxon>
        <taxon>Solanaceae</taxon>
        <taxon>Solanoideae</taxon>
        <taxon>Datureae</taxon>
        <taxon>Datura</taxon>
    </lineage>
</organism>